<evidence type="ECO:0000313" key="3">
    <source>
        <dbReference type="Proteomes" id="UP000275772"/>
    </source>
</evidence>
<name>A0A383UMZ3_BLUHO</name>
<dbReference type="VEuPathDB" id="FungiDB:BLGHR1_11685"/>
<feature type="domain" description="Fungal-type protein kinase" evidence="1">
    <location>
        <begin position="3"/>
        <end position="174"/>
    </location>
</feature>
<proteinExistence type="predicted"/>
<protein>
    <recommendedName>
        <fullName evidence="1">Fungal-type protein kinase domain-containing protein</fullName>
    </recommendedName>
</protein>
<gene>
    <name evidence="2" type="ORF">BLGHR1_11685</name>
</gene>
<evidence type="ECO:0000259" key="1">
    <source>
        <dbReference type="Pfam" id="PF17667"/>
    </source>
</evidence>
<dbReference type="AlphaFoldDB" id="A0A383UMZ3"/>
<sequence>MLYVRELFFAQPLHRLVHRFCLHKSHIVFWIIDMSGAYSSSEINVTKNQEKLVRALSAYTLMSDEELGLDTTIQIYKGRSFIKIRDSDLAPERWAEINPVPETRPATVLLRGNLCFRTIDMVYLIKFSWGSGAEKSEIDFLKDARAVNGVVDLVWAKQIYEVQTHREGLDFSTGKRWDMGVKNWLSIGIEGSPSEYF</sequence>
<dbReference type="EMBL" id="UNSH01000029">
    <property type="protein sequence ID" value="SZF00935.1"/>
    <property type="molecule type" value="Genomic_DNA"/>
</dbReference>
<dbReference type="Proteomes" id="UP000275772">
    <property type="component" value="Unassembled WGS sequence"/>
</dbReference>
<dbReference type="Pfam" id="PF17667">
    <property type="entry name" value="Pkinase_fungal"/>
    <property type="match status" value="1"/>
</dbReference>
<dbReference type="PANTHER" id="PTHR38248:SF2">
    <property type="entry name" value="FUNK1 11"/>
    <property type="match status" value="1"/>
</dbReference>
<organism evidence="2 3">
    <name type="scientific">Blumeria hordei</name>
    <name type="common">Barley powdery mildew</name>
    <name type="synonym">Blumeria graminis f. sp. hordei</name>
    <dbReference type="NCBI Taxonomy" id="2867405"/>
    <lineage>
        <taxon>Eukaryota</taxon>
        <taxon>Fungi</taxon>
        <taxon>Dikarya</taxon>
        <taxon>Ascomycota</taxon>
        <taxon>Pezizomycotina</taxon>
        <taxon>Leotiomycetes</taxon>
        <taxon>Erysiphales</taxon>
        <taxon>Erysiphaceae</taxon>
        <taxon>Blumeria</taxon>
    </lineage>
</organism>
<dbReference type="InterPro" id="IPR040976">
    <property type="entry name" value="Pkinase_fungal"/>
</dbReference>
<evidence type="ECO:0000313" key="2">
    <source>
        <dbReference type="EMBL" id="SZF00935.1"/>
    </source>
</evidence>
<dbReference type="PANTHER" id="PTHR38248">
    <property type="entry name" value="FUNK1 6"/>
    <property type="match status" value="1"/>
</dbReference>
<reference evidence="2 3" key="1">
    <citation type="submission" date="2017-11" db="EMBL/GenBank/DDBJ databases">
        <authorList>
            <person name="Kracher B."/>
        </authorList>
    </citation>
    <scope>NUCLEOTIDE SEQUENCE [LARGE SCALE GENOMIC DNA]</scope>
    <source>
        <strain evidence="2 3">RACE1</strain>
    </source>
</reference>
<accession>A0A383UMZ3</accession>